<organism evidence="12 13">
    <name type="scientific">Balneicella halophila</name>
    <dbReference type="NCBI Taxonomy" id="1537566"/>
    <lineage>
        <taxon>Bacteria</taxon>
        <taxon>Pseudomonadati</taxon>
        <taxon>Bacteroidota</taxon>
        <taxon>Bacteroidia</taxon>
        <taxon>Bacteroidales</taxon>
        <taxon>Balneicellaceae</taxon>
        <taxon>Balneicella</taxon>
    </lineage>
</organism>
<sequence>MKKVFLIFFMMVTSWIAWGETPLWMRYPAISPDGQQIAFSYQGDIFVVPTRGGRALQLTRHEGHDTQPVWTPDSKQIVFASDRYGNFDLFRMNAIGGSATRLTFHSGSEKPESITPDGKYVLFTALIQDDPDNYMFPTGVLPELYQVPLKGGQLTQVLTSPAENAVWTKDQKTLLYHDKKGYEDPWRKHHQSSVTRDVWKYDAKTEKHTKLTTFPGEDRNPVSDNNGNIYYLTEQFGTFNVAKMPIDNPSAITQVSKFQTHPVRFLTISDQGKLCYSYNGEIYTQLPNEKPQKLSVSLFVDDVANEIVHLRKGSGISEMAVSPNGKEVAFIIRGEVFVTSTDYKTTKRITDTPEQERSVSFSPDGDAILYAGERNGSWNLYQTKKVRDEEKYFANSTLLKEEVILESPEETFQPSYSPDGKEVAFIENRAALRVINLDSKKTRTIVPSKLNFSYSDGDQWYDWSPDGKWFVVRYLDKNLWIGEVGLVSAKGGEEVINLTQSGYEDNIPKWMMDGEMIIWTSDKAGYRSHGSWGAEDDVYAMFLTQEAYDKFQLSKEEFELEKELEKDDDKDEESKDNDKDEEKDKSKEKDDKTFEPIKIELDGIEDRVERLTINSSQLSDAIVTPDGKKLYYMSRFEGGFDLWRKNLLENKTELVFKLKGGGGGFAMDKDAENLFFVSGGSIYKMPISSEKKKNISYSAEFELDKAGEREYIFEHAWRQVKRKFYDPDIHGLDWEGLKKNYAKFLPHINNNYDFSEMLGELLGELNGSHTGARYRHRDSNGDNTASLGILVDYDYNKKGIKIAEILENGPLDKAKLDIKVGDVITHINKEEINPNNDYFKLLNRKKDENVVISLARGGKKWDEVIKPISRGEENTLLYNRWVKIMRAETERLSNGRLGYVHVKGMNSPSFREVYSDLLGRYADKEAVVVDTRFNGGGWLHDDLVTLLSGKPYWTLTPRGQVIGTEPLFKWSKPSILLMGEGNYSDAHGFPYAYKELGIGKLVGMPVPGTFTAVWWETQIDNSIVFGIPQVGAKGMDGKYLENQQLEPDLKVRNEIEEVTNGRDQQLEAAVKEMLRELDNK</sequence>
<dbReference type="Pfam" id="PF03572">
    <property type="entry name" value="Peptidase_S41"/>
    <property type="match status" value="1"/>
</dbReference>
<name>A0A7L4UN61_BALHA</name>
<dbReference type="Pfam" id="PF26549">
    <property type="entry name" value="Tricorn_N"/>
    <property type="match status" value="1"/>
</dbReference>
<evidence type="ECO:0000256" key="3">
    <source>
        <dbReference type="ARBA" id="ARBA00022490"/>
    </source>
</evidence>
<dbReference type="SUPFAM" id="SSF52096">
    <property type="entry name" value="ClpP/crotonase"/>
    <property type="match status" value="1"/>
</dbReference>
<evidence type="ECO:0000259" key="11">
    <source>
        <dbReference type="PROSITE" id="PS50106"/>
    </source>
</evidence>
<dbReference type="PIRSF" id="PIRSF036421">
    <property type="entry name" value="Tricorn_protease"/>
    <property type="match status" value="1"/>
</dbReference>
<keyword evidence="6 7" id="KW-0720">Serine protease</keyword>
<dbReference type="Gene3D" id="3.90.226.10">
    <property type="entry name" value="2-enoyl-CoA Hydratase, Chain A, domain 1"/>
    <property type="match status" value="1"/>
</dbReference>
<dbReference type="InterPro" id="IPR029414">
    <property type="entry name" value="Tricorn_PDZ"/>
</dbReference>
<dbReference type="EMBL" id="QENZ01000005">
    <property type="protein sequence ID" value="PVX49996.1"/>
    <property type="molecule type" value="Genomic_DNA"/>
</dbReference>
<protein>
    <recommendedName>
        <fullName evidence="7">Tricorn protease homolog</fullName>
        <ecNumber evidence="7">3.4.21.-</ecNumber>
    </recommendedName>
</protein>
<dbReference type="Pfam" id="PF14684">
    <property type="entry name" value="Tricorn_C1"/>
    <property type="match status" value="1"/>
</dbReference>
<dbReference type="InterPro" id="IPR011042">
    <property type="entry name" value="6-blade_b-propeller_TolB-like"/>
</dbReference>
<evidence type="ECO:0000256" key="6">
    <source>
        <dbReference type="ARBA" id="ARBA00022825"/>
    </source>
</evidence>
<feature type="active site" description="Charge relay system" evidence="8">
    <location>
        <position position="1041"/>
    </location>
</feature>
<dbReference type="Pfam" id="PF14685">
    <property type="entry name" value="PDZ_Tricorn"/>
    <property type="match status" value="1"/>
</dbReference>
<reference evidence="12 13" key="1">
    <citation type="submission" date="2018-05" db="EMBL/GenBank/DDBJ databases">
        <title>Genomic Encyclopedia of Type Strains, Phase IV (KMG-IV): sequencing the most valuable type-strain genomes for metagenomic binning, comparative biology and taxonomic classification.</title>
        <authorList>
            <person name="Goeker M."/>
        </authorList>
    </citation>
    <scope>NUCLEOTIDE SEQUENCE [LARGE SCALE GENOMIC DNA]</scope>
    <source>
        <strain evidence="12 13">DSM 28579</strain>
    </source>
</reference>
<dbReference type="SMART" id="SM00228">
    <property type="entry name" value="PDZ"/>
    <property type="match status" value="1"/>
</dbReference>
<dbReference type="Gene3D" id="2.120.10.30">
    <property type="entry name" value="TolB, C-terminal domain"/>
    <property type="match status" value="1"/>
</dbReference>
<comment type="similarity">
    <text evidence="2 7">Belongs to the peptidase S41B family.</text>
</comment>
<feature type="active site" description="Nucleophile" evidence="8">
    <location>
        <position position="984"/>
    </location>
</feature>
<gene>
    <name evidence="12" type="ORF">C7377_1641</name>
</gene>
<evidence type="ECO:0000256" key="2">
    <source>
        <dbReference type="ARBA" id="ARBA00008524"/>
    </source>
</evidence>
<dbReference type="SUPFAM" id="SSF69304">
    <property type="entry name" value="Tricorn protease N-terminal domain"/>
    <property type="match status" value="1"/>
</dbReference>
<evidence type="ECO:0000256" key="5">
    <source>
        <dbReference type="ARBA" id="ARBA00022801"/>
    </source>
</evidence>
<comment type="subcellular location">
    <subcellularLocation>
        <location evidence="1 7">Cytoplasm</location>
    </subcellularLocation>
</comment>
<dbReference type="SUPFAM" id="SSF82171">
    <property type="entry name" value="DPP6 N-terminal domain-like"/>
    <property type="match status" value="1"/>
</dbReference>
<dbReference type="Gene3D" id="2.120.10.60">
    <property type="entry name" value="Tricorn protease N-terminal domain"/>
    <property type="match status" value="2"/>
</dbReference>
<evidence type="ECO:0000256" key="8">
    <source>
        <dbReference type="PIRSR" id="PIRSR036421-1"/>
    </source>
</evidence>
<dbReference type="AlphaFoldDB" id="A0A7L4UN61"/>
<dbReference type="PANTHER" id="PTHR43253">
    <property type="entry name" value="TRICORN PROTEASE HOMOLOG 2-RELATED"/>
    <property type="match status" value="1"/>
</dbReference>
<dbReference type="PANTHER" id="PTHR43253:SF1">
    <property type="entry name" value="TRICORN PROTEASE HOMOLOG 2-RELATED"/>
    <property type="match status" value="1"/>
</dbReference>
<dbReference type="SUPFAM" id="SSF50156">
    <property type="entry name" value="PDZ domain-like"/>
    <property type="match status" value="1"/>
</dbReference>
<dbReference type="GO" id="GO:0006508">
    <property type="term" value="P:proteolysis"/>
    <property type="evidence" value="ECO:0007669"/>
    <property type="project" value="UniProtKB-UniRule"/>
</dbReference>
<dbReference type="InterPro" id="IPR036034">
    <property type="entry name" value="PDZ_sf"/>
</dbReference>
<dbReference type="InterPro" id="IPR001478">
    <property type="entry name" value="PDZ"/>
</dbReference>
<evidence type="ECO:0000256" key="7">
    <source>
        <dbReference type="PIRNR" id="PIRNR036421"/>
    </source>
</evidence>
<keyword evidence="13" id="KW-1185">Reference proteome</keyword>
<evidence type="ECO:0000313" key="12">
    <source>
        <dbReference type="EMBL" id="PVX49996.1"/>
    </source>
</evidence>
<dbReference type="InterPro" id="IPR028204">
    <property type="entry name" value="Tricorn_C1"/>
</dbReference>
<keyword evidence="4 7" id="KW-0645">Protease</keyword>
<proteinExistence type="inferred from homology"/>
<dbReference type="RefSeq" id="WP_116496859.1">
    <property type="nucleotide sequence ID" value="NZ_QENZ01000005.1"/>
</dbReference>
<feature type="region of interest" description="Disordered" evidence="10">
    <location>
        <begin position="562"/>
        <end position="591"/>
    </location>
</feature>
<dbReference type="EC" id="3.4.21.-" evidence="7"/>
<dbReference type="InterPro" id="IPR012393">
    <property type="entry name" value="Tricorn_protease"/>
</dbReference>
<dbReference type="Gene3D" id="2.30.42.10">
    <property type="match status" value="1"/>
</dbReference>
<keyword evidence="5 7" id="KW-0378">Hydrolase</keyword>
<dbReference type="InterPro" id="IPR029045">
    <property type="entry name" value="ClpP/crotonase-like_dom_sf"/>
</dbReference>
<dbReference type="Pfam" id="PF26550">
    <property type="entry name" value="Tricorn_2nd"/>
    <property type="match status" value="1"/>
</dbReference>
<feature type="active site" description="Charge relay system" evidence="8">
    <location>
        <position position="769"/>
    </location>
</feature>
<keyword evidence="3 7" id="KW-0963">Cytoplasm</keyword>
<feature type="domain" description="PDZ" evidence="11">
    <location>
        <begin position="777"/>
        <end position="832"/>
    </location>
</feature>
<dbReference type="Gene3D" id="3.30.750.44">
    <property type="match status" value="1"/>
</dbReference>
<dbReference type="CDD" id="cd07562">
    <property type="entry name" value="Peptidase_S41_TRI"/>
    <property type="match status" value="1"/>
</dbReference>
<evidence type="ECO:0000256" key="1">
    <source>
        <dbReference type="ARBA" id="ARBA00004496"/>
    </source>
</evidence>
<evidence type="ECO:0000256" key="10">
    <source>
        <dbReference type="SAM" id="MobiDB-lite"/>
    </source>
</evidence>
<feature type="site" description="Transition state stabilizer; via amide nitrogen" evidence="9">
    <location>
        <position position="985"/>
    </location>
</feature>
<dbReference type="GO" id="GO:0005737">
    <property type="term" value="C:cytoplasm"/>
    <property type="evidence" value="ECO:0007669"/>
    <property type="project" value="UniProtKB-SubCell"/>
</dbReference>
<dbReference type="OrthoDB" id="9815657at2"/>
<comment type="function">
    <text evidence="7">Degrades oligopeptides.</text>
</comment>
<dbReference type="PROSITE" id="PS50106">
    <property type="entry name" value="PDZ"/>
    <property type="match status" value="1"/>
</dbReference>
<comment type="caution">
    <text evidence="12">The sequence shown here is derived from an EMBL/GenBank/DDBJ whole genome shotgun (WGS) entry which is preliminary data.</text>
</comment>
<evidence type="ECO:0000313" key="13">
    <source>
        <dbReference type="Proteomes" id="UP000251835"/>
    </source>
</evidence>
<dbReference type="Proteomes" id="UP000251835">
    <property type="component" value="Unassembled WGS sequence"/>
</dbReference>
<accession>A0A7L4UN61</accession>
<evidence type="ECO:0000256" key="9">
    <source>
        <dbReference type="PIRSR" id="PIRSR036421-3"/>
    </source>
</evidence>
<dbReference type="InterPro" id="IPR005151">
    <property type="entry name" value="Tail-specific_protease"/>
</dbReference>
<dbReference type="GO" id="GO:0008236">
    <property type="term" value="F:serine-type peptidase activity"/>
    <property type="evidence" value="ECO:0007669"/>
    <property type="project" value="UniProtKB-UniRule"/>
</dbReference>
<evidence type="ECO:0000256" key="4">
    <source>
        <dbReference type="ARBA" id="ARBA00022670"/>
    </source>
</evidence>